<feature type="domain" description="DUF4283" evidence="1">
    <location>
        <begin position="36"/>
        <end position="106"/>
    </location>
</feature>
<accession>A0AAW2DR05</accession>
<evidence type="ECO:0000259" key="1">
    <source>
        <dbReference type="Pfam" id="PF14111"/>
    </source>
</evidence>
<dbReference type="Pfam" id="PF14111">
    <property type="entry name" value="DUF4283"/>
    <property type="match status" value="1"/>
</dbReference>
<proteinExistence type="predicted"/>
<dbReference type="Proteomes" id="UP001459277">
    <property type="component" value="Unassembled WGS sequence"/>
</dbReference>
<name>A0AAW2DR05_9ROSI</name>
<evidence type="ECO:0000313" key="3">
    <source>
        <dbReference type="Proteomes" id="UP001459277"/>
    </source>
</evidence>
<gene>
    <name evidence="2" type="ORF">SO802_006758</name>
</gene>
<keyword evidence="3" id="KW-1185">Reference proteome</keyword>
<sequence>MEDILYNWKKLSLTKEEDAKLSLSKSKNLRSKEFVLAAKFLTKKALNMEAIGRTLKPLWRAKKDFKVHEAGDHILLFVFELKIDTERVLANEPWTFDKHVVLLKRFDGSTSARNNNRTRRNTQPSNTMRRILDGKDCEIWLTRKDSENTDPHEYGLWLRAVPYNPRKTPFIVAPSMGNGLGGVSRPSQLSNTEKYSTTVARPTRENTAWLESNEKEGADMMNVTNMETQDTGEHITLNARNNSNPISEVFDSNPNLTSFHTKHVHFETQIQEIDPAIGKFDKCGEHVDNLLAGASHVPLIIEKQLAPSLPA</sequence>
<evidence type="ECO:0000313" key="2">
    <source>
        <dbReference type="EMBL" id="KAL0011650.1"/>
    </source>
</evidence>
<organism evidence="2 3">
    <name type="scientific">Lithocarpus litseifolius</name>
    <dbReference type="NCBI Taxonomy" id="425828"/>
    <lineage>
        <taxon>Eukaryota</taxon>
        <taxon>Viridiplantae</taxon>
        <taxon>Streptophyta</taxon>
        <taxon>Embryophyta</taxon>
        <taxon>Tracheophyta</taxon>
        <taxon>Spermatophyta</taxon>
        <taxon>Magnoliopsida</taxon>
        <taxon>eudicotyledons</taxon>
        <taxon>Gunneridae</taxon>
        <taxon>Pentapetalae</taxon>
        <taxon>rosids</taxon>
        <taxon>fabids</taxon>
        <taxon>Fagales</taxon>
        <taxon>Fagaceae</taxon>
        <taxon>Lithocarpus</taxon>
    </lineage>
</organism>
<dbReference type="AlphaFoldDB" id="A0AAW2DR05"/>
<dbReference type="InterPro" id="IPR025558">
    <property type="entry name" value="DUF4283"/>
</dbReference>
<reference evidence="2 3" key="1">
    <citation type="submission" date="2024-01" db="EMBL/GenBank/DDBJ databases">
        <title>A telomere-to-telomere, gap-free genome of sweet tea (Lithocarpus litseifolius).</title>
        <authorList>
            <person name="Zhou J."/>
        </authorList>
    </citation>
    <scope>NUCLEOTIDE SEQUENCE [LARGE SCALE GENOMIC DNA]</scope>
    <source>
        <strain evidence="2">Zhou-2022a</strain>
        <tissue evidence="2">Leaf</tissue>
    </source>
</reference>
<comment type="caution">
    <text evidence="2">The sequence shown here is derived from an EMBL/GenBank/DDBJ whole genome shotgun (WGS) entry which is preliminary data.</text>
</comment>
<dbReference type="EMBL" id="JAZDWU010000002">
    <property type="protein sequence ID" value="KAL0011650.1"/>
    <property type="molecule type" value="Genomic_DNA"/>
</dbReference>
<protein>
    <recommendedName>
        <fullName evidence="1">DUF4283 domain-containing protein</fullName>
    </recommendedName>
</protein>